<sequence length="345" mass="35820">MNTTAYFDEASADTPEGLTATVSTTDVAGVPSEGTGLLGAAFVPGTKIWNTDTARAAAEADPDATFITSEIAYGAKQSDTTIAEFLRDDAASLIGNGSLEMGPSALTLMGFIYIPPGVHEIAVVSDDGFELKLGGVDFSEFVLTRATDETARVAEFDGGLYAIDLLYFDAGGAMTLSLEIDGLPVDQSAFYQSPDDFTDPPADVALVPVEDYHPSFFLGEISLEVAINGTGTEGRDIIEGKGADDVIEGLGGDDELYGGYGDDILRGGDGDDVLDGGRGSDVLEGGAGDDTLISRSDAGVQRIGQLAIDMPTRDDPDGEVDEDLQKLSAYADEPLVGDDVLIGGE</sequence>
<dbReference type="AlphaFoldDB" id="A0A238J2E0"/>
<evidence type="ECO:0000256" key="2">
    <source>
        <dbReference type="ARBA" id="ARBA00022525"/>
    </source>
</evidence>
<dbReference type="EMBL" id="FXXQ01000007">
    <property type="protein sequence ID" value="SMX24120.1"/>
    <property type="molecule type" value="Genomic_DNA"/>
</dbReference>
<dbReference type="OrthoDB" id="7874771at2"/>
<dbReference type="Pfam" id="PF00353">
    <property type="entry name" value="HemolysinCabind"/>
    <property type="match status" value="1"/>
</dbReference>
<organism evidence="3 4">
    <name type="scientific">Boseongicola aestuarii</name>
    <dbReference type="NCBI Taxonomy" id="1470561"/>
    <lineage>
        <taxon>Bacteria</taxon>
        <taxon>Pseudomonadati</taxon>
        <taxon>Pseudomonadota</taxon>
        <taxon>Alphaproteobacteria</taxon>
        <taxon>Rhodobacterales</taxon>
        <taxon>Paracoccaceae</taxon>
        <taxon>Boseongicola</taxon>
    </lineage>
</organism>
<dbReference type="InterPro" id="IPR001343">
    <property type="entry name" value="Hemolysn_Ca-bd"/>
</dbReference>
<dbReference type="InterPro" id="IPR011049">
    <property type="entry name" value="Serralysin-like_metalloprot_C"/>
</dbReference>
<proteinExistence type="predicted"/>
<dbReference type="PROSITE" id="PS00330">
    <property type="entry name" value="HEMOLYSIN_CALCIUM"/>
    <property type="match status" value="3"/>
</dbReference>
<keyword evidence="4" id="KW-1185">Reference proteome</keyword>
<gene>
    <name evidence="3" type="primary">lktA_2</name>
    <name evidence="3" type="ORF">BOA8489_02237</name>
</gene>
<dbReference type="PANTHER" id="PTHR38340:SF1">
    <property type="entry name" value="S-LAYER PROTEIN"/>
    <property type="match status" value="1"/>
</dbReference>
<reference evidence="3 4" key="1">
    <citation type="submission" date="2017-05" db="EMBL/GenBank/DDBJ databases">
        <authorList>
            <person name="Song R."/>
            <person name="Chenine A.L."/>
            <person name="Ruprecht R.M."/>
        </authorList>
    </citation>
    <scope>NUCLEOTIDE SEQUENCE [LARGE SCALE GENOMIC DNA]</scope>
    <source>
        <strain evidence="3 4">CECT 8489</strain>
    </source>
</reference>
<dbReference type="PRINTS" id="PR00313">
    <property type="entry name" value="CABNDNGRPT"/>
</dbReference>
<dbReference type="SUPFAM" id="SSF51120">
    <property type="entry name" value="beta-Roll"/>
    <property type="match status" value="1"/>
</dbReference>
<comment type="subcellular location">
    <subcellularLocation>
        <location evidence="1">Secreted</location>
    </subcellularLocation>
</comment>
<dbReference type="InterPro" id="IPR050557">
    <property type="entry name" value="RTX_toxin/Mannuronan_C5-epim"/>
</dbReference>
<keyword evidence="2" id="KW-0964">Secreted</keyword>
<accession>A0A238J2E0</accession>
<evidence type="ECO:0000313" key="4">
    <source>
        <dbReference type="Proteomes" id="UP000201838"/>
    </source>
</evidence>
<dbReference type="InterPro" id="IPR018511">
    <property type="entry name" value="Hemolysin-typ_Ca-bd_CS"/>
</dbReference>
<evidence type="ECO:0000313" key="3">
    <source>
        <dbReference type="EMBL" id="SMX24120.1"/>
    </source>
</evidence>
<dbReference type="RefSeq" id="WP_093974086.1">
    <property type="nucleotide sequence ID" value="NZ_FXXQ01000007.1"/>
</dbReference>
<evidence type="ECO:0000256" key="1">
    <source>
        <dbReference type="ARBA" id="ARBA00004613"/>
    </source>
</evidence>
<dbReference type="PANTHER" id="PTHR38340">
    <property type="entry name" value="S-LAYER PROTEIN"/>
    <property type="match status" value="1"/>
</dbReference>
<dbReference type="Proteomes" id="UP000201838">
    <property type="component" value="Unassembled WGS sequence"/>
</dbReference>
<protein>
    <submittedName>
        <fullName evidence="3">Leukotoxin</fullName>
    </submittedName>
</protein>
<dbReference type="GO" id="GO:0005576">
    <property type="term" value="C:extracellular region"/>
    <property type="evidence" value="ECO:0007669"/>
    <property type="project" value="UniProtKB-SubCell"/>
</dbReference>
<name>A0A238J2E0_9RHOB</name>
<dbReference type="GO" id="GO:0005509">
    <property type="term" value="F:calcium ion binding"/>
    <property type="evidence" value="ECO:0007669"/>
    <property type="project" value="InterPro"/>
</dbReference>
<dbReference type="Gene3D" id="2.150.10.10">
    <property type="entry name" value="Serralysin-like metalloprotease, C-terminal"/>
    <property type="match status" value="1"/>
</dbReference>